<evidence type="ECO:0000313" key="2">
    <source>
        <dbReference type="EMBL" id="KAB2816339.1"/>
    </source>
</evidence>
<dbReference type="Proteomes" id="UP000484164">
    <property type="component" value="Unassembled WGS sequence"/>
</dbReference>
<reference evidence="2 3" key="1">
    <citation type="submission" date="2019-10" db="EMBL/GenBank/DDBJ databases">
        <title>Genome sequence of Phaeocystidibacter marisrubri JCM30614 (type strain).</title>
        <authorList>
            <person name="Bowman J.P."/>
        </authorList>
    </citation>
    <scope>NUCLEOTIDE SEQUENCE [LARGE SCALE GENOMIC DNA]</scope>
    <source>
        <strain evidence="2 3">JCM 30614</strain>
    </source>
</reference>
<dbReference type="EMBL" id="WBVQ01000002">
    <property type="protein sequence ID" value="KAB2816339.1"/>
    <property type="molecule type" value="Genomic_DNA"/>
</dbReference>
<dbReference type="SUPFAM" id="SSF52218">
    <property type="entry name" value="Flavoproteins"/>
    <property type="match status" value="1"/>
</dbReference>
<dbReference type="InterPro" id="IPR005025">
    <property type="entry name" value="FMN_Rdtase-like_dom"/>
</dbReference>
<dbReference type="OrthoDB" id="9812295at2"/>
<protein>
    <submittedName>
        <fullName evidence="2">NAD(P)H-dependent oxidoreductase</fullName>
    </submittedName>
</protein>
<feature type="domain" description="NADPH-dependent FMN reductase-like" evidence="1">
    <location>
        <begin position="1"/>
        <end position="147"/>
    </location>
</feature>
<proteinExistence type="predicted"/>
<dbReference type="Pfam" id="PF03358">
    <property type="entry name" value="FMN_red"/>
    <property type="match status" value="1"/>
</dbReference>
<name>A0A6L3ZH96_9FLAO</name>
<dbReference type="PANTHER" id="PTHR30543:SF21">
    <property type="entry name" value="NAD(P)H-DEPENDENT FMN REDUCTASE LOT6"/>
    <property type="match status" value="1"/>
</dbReference>
<gene>
    <name evidence="2" type="ORF">F8C82_11685</name>
</gene>
<dbReference type="RefSeq" id="WP_151693766.1">
    <property type="nucleotide sequence ID" value="NZ_BMGX01000001.1"/>
</dbReference>
<dbReference type="InterPro" id="IPR050712">
    <property type="entry name" value="NAD(P)H-dep_reductase"/>
</dbReference>
<dbReference type="AlphaFoldDB" id="A0A6L3ZH96"/>
<dbReference type="GO" id="GO:0005829">
    <property type="term" value="C:cytosol"/>
    <property type="evidence" value="ECO:0007669"/>
    <property type="project" value="TreeGrafter"/>
</dbReference>
<dbReference type="PANTHER" id="PTHR30543">
    <property type="entry name" value="CHROMATE REDUCTASE"/>
    <property type="match status" value="1"/>
</dbReference>
<sequence>MHIAIISGSNRIGRMSHKVAEFFVRELERREEVQKVTLLDVHAYDFPVMEERHGRLDPPVEGTAEFSQVLTHCDALIIVTPEYNGGMAGSLKNTLDYFRPEFNRKPMTAVTVSSGNFGGVNALHQLWFWMTYNGGIVSPQKLLVSNVNEIFEDPSNVVDERFLKNAGKTIDELIWLAQKIGD</sequence>
<dbReference type="GO" id="GO:0016491">
    <property type="term" value="F:oxidoreductase activity"/>
    <property type="evidence" value="ECO:0007669"/>
    <property type="project" value="InterPro"/>
</dbReference>
<dbReference type="GO" id="GO:0010181">
    <property type="term" value="F:FMN binding"/>
    <property type="evidence" value="ECO:0007669"/>
    <property type="project" value="TreeGrafter"/>
</dbReference>
<dbReference type="InterPro" id="IPR029039">
    <property type="entry name" value="Flavoprotein-like_sf"/>
</dbReference>
<dbReference type="Gene3D" id="3.40.50.360">
    <property type="match status" value="1"/>
</dbReference>
<evidence type="ECO:0000313" key="3">
    <source>
        <dbReference type="Proteomes" id="UP000484164"/>
    </source>
</evidence>
<evidence type="ECO:0000259" key="1">
    <source>
        <dbReference type="Pfam" id="PF03358"/>
    </source>
</evidence>
<accession>A0A6L3ZH96</accession>
<comment type="caution">
    <text evidence="2">The sequence shown here is derived from an EMBL/GenBank/DDBJ whole genome shotgun (WGS) entry which is preliminary data.</text>
</comment>
<keyword evidence="3" id="KW-1185">Reference proteome</keyword>
<organism evidence="2 3">
    <name type="scientific">Phaeocystidibacter marisrubri</name>
    <dbReference type="NCBI Taxonomy" id="1577780"/>
    <lineage>
        <taxon>Bacteria</taxon>
        <taxon>Pseudomonadati</taxon>
        <taxon>Bacteroidota</taxon>
        <taxon>Flavobacteriia</taxon>
        <taxon>Flavobacteriales</taxon>
        <taxon>Phaeocystidibacteraceae</taxon>
        <taxon>Phaeocystidibacter</taxon>
    </lineage>
</organism>